<feature type="signal peptide" evidence="9">
    <location>
        <begin position="1"/>
        <end position="26"/>
    </location>
</feature>
<dbReference type="InterPro" id="IPR019609">
    <property type="entry name" value="Variant_surf_glycoprt_trypan_C"/>
</dbReference>
<evidence type="ECO:0000256" key="2">
    <source>
        <dbReference type="ARBA" id="ARBA00004609"/>
    </source>
</evidence>
<dbReference type="EMBL" id="KX700662">
    <property type="protein sequence ID" value="APD74618.1"/>
    <property type="molecule type" value="Genomic_DNA"/>
</dbReference>
<feature type="domain" description="Trypanosome variant surface glycoprotein C-terminal" evidence="10">
    <location>
        <begin position="416"/>
        <end position="498"/>
    </location>
</feature>
<accession>A0A1J0RA77</accession>
<dbReference type="AlphaFoldDB" id="A0A1J0RA77"/>
<keyword evidence="3" id="KW-1003">Cell membrane</keyword>
<sequence>MTSGADVKMAGALTLLLLTTVCKIVSETTPGYDAAGSKAAKSCDEIRYLLGLAGKLRQEADQNAKIAEQMQTVATALKLAANMHQQPIRRAAFTALAITQAKAAKDAAVEAENATSKLLAAATDVTARAHRTIIMRKLRITSLSPGTGTNAINTEGTTEGHPAGSTITTTNQAALTFLESADNCSIDDLSKDGTIVWQDINPRSIYKLKLVGDGAITQATITLKAATKTSPAAGAQAITGKPGYVSSDGSSGTSNYLGALGSVPKYDDELTETDISTDASKLGDCRQAPETQWYRLTETAVAGALFQALKTKKLEATSVLSTAWSTLTSDPSMALLIELLTGESPDQRKTDTEAVTKLLKAAFGESEKEYATNFVKFVTEKEHSFQIGDDKITGKLTDLTSGDKEEKLMAYLMGKTNQQCQIRQETKPEGDKKTDETDKTGENKDGDNKAPAKNCSSHGTQDAFMKGQNCKCKNGACKDNSILVNKKLAMMDACFVSLEVFKGFWFNFVKLMKCMTFDIL</sequence>
<dbReference type="GO" id="GO:0005886">
    <property type="term" value="C:plasma membrane"/>
    <property type="evidence" value="ECO:0007669"/>
    <property type="project" value="UniProtKB-SubCell"/>
</dbReference>
<keyword evidence="4" id="KW-0336">GPI-anchor</keyword>
<dbReference type="SUPFAM" id="SSF58087">
    <property type="entry name" value="Variant surface glycoprotein (N-terminal domain)"/>
    <property type="match status" value="1"/>
</dbReference>
<comment type="subcellular location">
    <subcellularLocation>
        <location evidence="2">Cell membrane</location>
        <topology evidence="2">Lipid-anchor</topology>
        <topology evidence="2">GPI-anchor</topology>
    </subcellularLocation>
</comment>
<dbReference type="VEuPathDB" id="TriTrypDB:Tb427_000282800"/>
<feature type="region of interest" description="Disordered" evidence="8">
    <location>
        <begin position="419"/>
        <end position="454"/>
    </location>
</feature>
<proteinExistence type="predicted"/>
<keyword evidence="9" id="KW-0732">Signal</keyword>
<keyword evidence="7" id="KW-0449">Lipoprotein</keyword>
<evidence type="ECO:0000256" key="4">
    <source>
        <dbReference type="ARBA" id="ARBA00022622"/>
    </source>
</evidence>
<evidence type="ECO:0000256" key="1">
    <source>
        <dbReference type="ARBA" id="ARBA00002523"/>
    </source>
</evidence>
<dbReference type="VEuPathDB" id="TriTrypDB:Tb1125.Tb09.v4.0166"/>
<protein>
    <submittedName>
        <fullName evidence="11">Variant surface glycoprotein 1125.4086</fullName>
    </submittedName>
</protein>
<dbReference type="GO" id="GO:0098552">
    <property type="term" value="C:side of membrane"/>
    <property type="evidence" value="ECO:0007669"/>
    <property type="project" value="UniProtKB-KW"/>
</dbReference>
<name>A0A1J0RA77_9TRYP</name>
<keyword evidence="6" id="KW-0325">Glycoprotein</keyword>
<evidence type="ECO:0000256" key="7">
    <source>
        <dbReference type="ARBA" id="ARBA00023288"/>
    </source>
</evidence>
<dbReference type="VEuPathDB" id="TriTrypDB:Tb427_000431800"/>
<organism evidence="11">
    <name type="scientific">Trypanosoma brucei</name>
    <dbReference type="NCBI Taxonomy" id="5691"/>
    <lineage>
        <taxon>Eukaryota</taxon>
        <taxon>Discoba</taxon>
        <taxon>Euglenozoa</taxon>
        <taxon>Kinetoplastea</taxon>
        <taxon>Metakinetoplastina</taxon>
        <taxon>Trypanosomatida</taxon>
        <taxon>Trypanosomatidae</taxon>
        <taxon>Trypanosoma</taxon>
    </lineage>
</organism>
<keyword evidence="5" id="KW-0472">Membrane</keyword>
<reference evidence="11" key="1">
    <citation type="submission" date="2016-08" db="EMBL/GenBank/DDBJ databases">
        <title>VSG repertoire of Trypanosoma brucei EATRO 1125.</title>
        <authorList>
            <person name="Cross G.A."/>
        </authorList>
    </citation>
    <scope>NUCLEOTIDE SEQUENCE</scope>
    <source>
        <strain evidence="11">EATRO 1125</strain>
    </source>
</reference>
<evidence type="ECO:0000256" key="9">
    <source>
        <dbReference type="SAM" id="SignalP"/>
    </source>
</evidence>
<dbReference type="VEuPathDB" id="TriTrypDB:Tb09.v4.0192"/>
<feature type="compositionally biased region" description="Basic and acidic residues" evidence="8">
    <location>
        <begin position="424"/>
        <end position="450"/>
    </location>
</feature>
<comment type="function">
    <text evidence="1">VSG forms a coat on the surface of the parasite. The trypanosome evades the immune response of the host by expressing a series of antigenically distinct VSGs from an estimated 1000 VSG genes.</text>
</comment>
<evidence type="ECO:0000313" key="11">
    <source>
        <dbReference type="EMBL" id="APD74618.1"/>
    </source>
</evidence>
<evidence type="ECO:0000259" key="10">
    <source>
        <dbReference type="Pfam" id="PF10659"/>
    </source>
</evidence>
<evidence type="ECO:0000256" key="5">
    <source>
        <dbReference type="ARBA" id="ARBA00023136"/>
    </source>
</evidence>
<feature type="chain" id="PRO_5012565777" evidence="9">
    <location>
        <begin position="27"/>
        <end position="520"/>
    </location>
</feature>
<evidence type="ECO:0000256" key="3">
    <source>
        <dbReference type="ARBA" id="ARBA00022475"/>
    </source>
</evidence>
<dbReference type="Pfam" id="PF10659">
    <property type="entry name" value="Trypan_glycop_C"/>
    <property type="match status" value="1"/>
</dbReference>
<evidence type="ECO:0000256" key="8">
    <source>
        <dbReference type="SAM" id="MobiDB-lite"/>
    </source>
</evidence>
<evidence type="ECO:0000256" key="6">
    <source>
        <dbReference type="ARBA" id="ARBA00023180"/>
    </source>
</evidence>